<keyword evidence="4" id="KW-1185">Reference proteome</keyword>
<gene>
    <name evidence="3" type="ORF">N0F65_004332</name>
</gene>
<dbReference type="EMBL" id="DAKRPA010000272">
    <property type="protein sequence ID" value="DAZ94065.1"/>
    <property type="molecule type" value="Genomic_DNA"/>
</dbReference>
<feature type="transmembrane region" description="Helical" evidence="2">
    <location>
        <begin position="414"/>
        <end position="433"/>
    </location>
</feature>
<feature type="transmembrane region" description="Helical" evidence="2">
    <location>
        <begin position="19"/>
        <end position="35"/>
    </location>
</feature>
<reference evidence="3" key="2">
    <citation type="journal article" date="2023" name="Microbiol Resour">
        <title>Decontamination and Annotation of the Draft Genome Sequence of the Oomycete Lagenidium giganteum ARSEF 373.</title>
        <authorList>
            <person name="Morgan W.R."/>
            <person name="Tartar A."/>
        </authorList>
    </citation>
    <scope>NUCLEOTIDE SEQUENCE</scope>
    <source>
        <strain evidence="3">ARSEF 373</strain>
    </source>
</reference>
<evidence type="ECO:0000256" key="1">
    <source>
        <dbReference type="SAM" id="MobiDB-lite"/>
    </source>
</evidence>
<evidence type="ECO:0000313" key="3">
    <source>
        <dbReference type="EMBL" id="DAZ94065.1"/>
    </source>
</evidence>
<organism evidence="3 4">
    <name type="scientific">Lagenidium giganteum</name>
    <dbReference type="NCBI Taxonomy" id="4803"/>
    <lineage>
        <taxon>Eukaryota</taxon>
        <taxon>Sar</taxon>
        <taxon>Stramenopiles</taxon>
        <taxon>Oomycota</taxon>
        <taxon>Peronosporomycetes</taxon>
        <taxon>Pythiales</taxon>
        <taxon>Pythiaceae</taxon>
    </lineage>
</organism>
<keyword evidence="2" id="KW-1133">Transmembrane helix</keyword>
<feature type="compositionally biased region" description="Polar residues" evidence="1">
    <location>
        <begin position="670"/>
        <end position="679"/>
    </location>
</feature>
<evidence type="ECO:0000256" key="2">
    <source>
        <dbReference type="SAM" id="Phobius"/>
    </source>
</evidence>
<dbReference type="Proteomes" id="UP001146120">
    <property type="component" value="Unassembled WGS sequence"/>
</dbReference>
<feature type="region of interest" description="Disordered" evidence="1">
    <location>
        <begin position="666"/>
        <end position="692"/>
    </location>
</feature>
<dbReference type="AlphaFoldDB" id="A0AAV2YJ21"/>
<feature type="transmembrane region" description="Helical" evidence="2">
    <location>
        <begin position="445"/>
        <end position="468"/>
    </location>
</feature>
<evidence type="ECO:0008006" key="5">
    <source>
        <dbReference type="Google" id="ProtNLM"/>
    </source>
</evidence>
<reference evidence="3" key="1">
    <citation type="submission" date="2022-11" db="EMBL/GenBank/DDBJ databases">
        <authorList>
            <person name="Morgan W.R."/>
            <person name="Tartar A."/>
        </authorList>
    </citation>
    <scope>NUCLEOTIDE SEQUENCE</scope>
    <source>
        <strain evidence="3">ARSEF 373</strain>
    </source>
</reference>
<accession>A0AAV2YJ21</accession>
<feature type="transmembrane region" description="Helical" evidence="2">
    <location>
        <begin position="518"/>
        <end position="543"/>
    </location>
</feature>
<proteinExistence type="predicted"/>
<keyword evidence="2" id="KW-0812">Transmembrane</keyword>
<evidence type="ECO:0000313" key="4">
    <source>
        <dbReference type="Proteomes" id="UP001146120"/>
    </source>
</evidence>
<feature type="compositionally biased region" description="Basic and acidic residues" evidence="1">
    <location>
        <begin position="680"/>
        <end position="692"/>
    </location>
</feature>
<comment type="caution">
    <text evidence="3">The sequence shown here is derived from an EMBL/GenBank/DDBJ whole genome shotgun (WGS) entry which is preliminary data.</text>
</comment>
<name>A0AAV2YJ21_9STRA</name>
<sequence length="692" mass="76113">MTTATCVARSTRRQRWRRALPLIADLLLMAVLVLMDVQDLYYKLVWIGPHETFAFYATSKRVMQSKPLVLTKNLLTTTKNEKPRLNASSLHASGWPALLANCDELYAAGPAAPLPFIGAVGINCTIGARNRATTVKRFYMSGSARADAMAWAACKLLRIQRRPVLCRSSIVTGFLHRYGLPDATVPVNNTALPESDAEAELLALLHVITISMPVDRIVCVEGFALGGPGQHVPSLFGCGSPNTYESAFVGIHASGFAELHRNKAWITIDTLHLVGLSYRLRQNCYSEFSAAHEPTNNTWTISHKTVANFSSSGTLYNLMIVLDVVLTLTHLVSAVELATAVVVPLLAAQFEVANSKPGCSLHSTDYATPCSSSLCRSTIFVVLSVVTQLLSWLIILPNAIIWTWSKSVGGKVQAYLSSLRLWILIVLVLNLVWDCVVGIDEALAYRVTSLTFISSIELLAIMATVAYWQRNTLFAIGSTKYAVERQRLSDSSSFVNFKALANTYNAQLDSIASTPTDILWIIYGPLVAIVWRCLMVTCCWLIVKPVIWRCCVSRPQRHVPASTAAIVPQYAAVSVQERSSTSSGCARRYQRLREEHLLGQAVRARSLVRSRWGMDHAVVDPDTQVLGRRIFHSHLLEYGALVENGRLRTRVGFVFSVSPLISADGFTRPKASSPTTRSCDSAEKRSRGDPTA</sequence>
<feature type="transmembrane region" description="Helical" evidence="2">
    <location>
        <begin position="379"/>
        <end position="402"/>
    </location>
</feature>
<protein>
    <recommendedName>
        <fullName evidence="5">Transmembrane protein</fullName>
    </recommendedName>
</protein>
<keyword evidence="2" id="KW-0472">Membrane</keyword>